<evidence type="ECO:0000313" key="2">
    <source>
        <dbReference type="EMBL" id="RDL36654.1"/>
    </source>
</evidence>
<dbReference type="AlphaFoldDB" id="A0A370TMB9"/>
<dbReference type="GeneID" id="43598855"/>
<dbReference type="RefSeq" id="XP_031869310.1">
    <property type="nucleotide sequence ID" value="XM_032014629.1"/>
</dbReference>
<reference evidence="2 3" key="1">
    <citation type="journal article" date="2018" name="IMA Fungus">
        <title>IMA Genome-F 9: Draft genome sequence of Annulohypoxylon stygium, Aspergillus mulundensis, Berkeleyomyces basicola (syn. Thielaviopsis basicola), Ceratocystis smalleyi, two Cercospora beticola strains, Coleophoma cylindrospora, Fusarium fracticaudum, Phialophora cf. hyalina, and Morchella septimelata.</title>
        <authorList>
            <person name="Wingfield B.D."/>
            <person name="Bills G.F."/>
            <person name="Dong Y."/>
            <person name="Huang W."/>
            <person name="Nel W.J."/>
            <person name="Swalarsk-Parry B.S."/>
            <person name="Vaghefi N."/>
            <person name="Wilken P.M."/>
            <person name="An Z."/>
            <person name="de Beer Z.W."/>
            <person name="De Vos L."/>
            <person name="Chen L."/>
            <person name="Duong T.A."/>
            <person name="Gao Y."/>
            <person name="Hammerbacher A."/>
            <person name="Kikkert J.R."/>
            <person name="Li Y."/>
            <person name="Li H."/>
            <person name="Li K."/>
            <person name="Li Q."/>
            <person name="Liu X."/>
            <person name="Ma X."/>
            <person name="Naidoo K."/>
            <person name="Pethybridge S.J."/>
            <person name="Sun J."/>
            <person name="Steenkamp E.T."/>
            <person name="van der Nest M.A."/>
            <person name="van Wyk S."/>
            <person name="Wingfield M.J."/>
            <person name="Xiong C."/>
            <person name="Yue Q."/>
            <person name="Zhang X."/>
        </authorList>
    </citation>
    <scope>NUCLEOTIDE SEQUENCE [LARGE SCALE GENOMIC DNA]</scope>
    <source>
        <strain evidence="2 3">BP 5553</strain>
    </source>
</reference>
<feature type="chain" id="PRO_5016795168" evidence="1">
    <location>
        <begin position="20"/>
        <end position="158"/>
    </location>
</feature>
<keyword evidence="3" id="KW-1185">Reference proteome</keyword>
<feature type="signal peptide" evidence="1">
    <location>
        <begin position="1"/>
        <end position="19"/>
    </location>
</feature>
<dbReference type="Proteomes" id="UP000254866">
    <property type="component" value="Unassembled WGS sequence"/>
</dbReference>
<protein>
    <submittedName>
        <fullName evidence="2">Uncharacterized protein</fullName>
    </submittedName>
</protein>
<dbReference type="OrthoDB" id="3554208at2759"/>
<sequence length="158" mass="15709">MRFKSIFSIAGLLATLTVALPEPQSPAQTTAVSLAVQSYQESLATNSVVISLVAGLATDPAAIASIASWQQSILSATVTLPPNYLDALPTQARSVFASVITVVNSIRTANGFPNGLPSGLAAATSSSKAAAAPRQTNAALGVAAAGVAAGFVGVVMAL</sequence>
<dbReference type="EMBL" id="NPIC01000004">
    <property type="protein sequence ID" value="RDL36654.1"/>
    <property type="molecule type" value="Genomic_DNA"/>
</dbReference>
<gene>
    <name evidence="2" type="ORF">BP5553_06006</name>
</gene>
<comment type="caution">
    <text evidence="2">The sequence shown here is derived from an EMBL/GenBank/DDBJ whole genome shotgun (WGS) entry which is preliminary data.</text>
</comment>
<accession>A0A370TMB9</accession>
<evidence type="ECO:0000256" key="1">
    <source>
        <dbReference type="SAM" id="SignalP"/>
    </source>
</evidence>
<keyword evidence="1" id="KW-0732">Signal</keyword>
<proteinExistence type="predicted"/>
<name>A0A370TMB9_9HELO</name>
<evidence type="ECO:0000313" key="3">
    <source>
        <dbReference type="Proteomes" id="UP000254866"/>
    </source>
</evidence>
<organism evidence="2 3">
    <name type="scientific">Venustampulla echinocandica</name>
    <dbReference type="NCBI Taxonomy" id="2656787"/>
    <lineage>
        <taxon>Eukaryota</taxon>
        <taxon>Fungi</taxon>
        <taxon>Dikarya</taxon>
        <taxon>Ascomycota</taxon>
        <taxon>Pezizomycotina</taxon>
        <taxon>Leotiomycetes</taxon>
        <taxon>Helotiales</taxon>
        <taxon>Pleuroascaceae</taxon>
        <taxon>Venustampulla</taxon>
    </lineage>
</organism>